<reference evidence="4 5" key="1">
    <citation type="submission" date="2020-08" db="EMBL/GenBank/DDBJ databases">
        <title>Genomic Encyclopedia of Type Strains, Phase IV (KMG-IV): sequencing the most valuable type-strain genomes for metagenomic binning, comparative biology and taxonomic classification.</title>
        <authorList>
            <person name="Goeker M."/>
        </authorList>
    </citation>
    <scope>NUCLEOTIDE SEQUENCE [LARGE SCALE GENOMIC DNA]</scope>
    <source>
        <strain evidence="4 5">DSM 104969</strain>
    </source>
</reference>
<feature type="transmembrane region" description="Helical" evidence="2">
    <location>
        <begin position="367"/>
        <end position="385"/>
    </location>
</feature>
<gene>
    <name evidence="4" type="ORF">GGR21_003020</name>
</gene>
<comment type="caution">
    <text evidence="4">The sequence shown here is derived from an EMBL/GenBank/DDBJ whole genome shotgun (WGS) entry which is preliminary data.</text>
</comment>
<dbReference type="Pfam" id="PF13424">
    <property type="entry name" value="TPR_12"/>
    <property type="match status" value="1"/>
</dbReference>
<keyword evidence="2" id="KW-0812">Transmembrane</keyword>
<keyword evidence="1" id="KW-0802">TPR repeat</keyword>
<dbReference type="PROSITE" id="PS50005">
    <property type="entry name" value="TPR"/>
    <property type="match status" value="1"/>
</dbReference>
<organism evidence="4 5">
    <name type="scientific">Dysgonomonas hofstadii</name>
    <dbReference type="NCBI Taxonomy" id="637886"/>
    <lineage>
        <taxon>Bacteria</taxon>
        <taxon>Pseudomonadati</taxon>
        <taxon>Bacteroidota</taxon>
        <taxon>Bacteroidia</taxon>
        <taxon>Bacteroidales</taxon>
        <taxon>Dysgonomonadaceae</taxon>
        <taxon>Dysgonomonas</taxon>
    </lineage>
</organism>
<name>A0A840CWD2_9BACT</name>
<evidence type="ECO:0000259" key="3">
    <source>
        <dbReference type="PROSITE" id="PS00622"/>
    </source>
</evidence>
<dbReference type="GO" id="GO:0003677">
    <property type="term" value="F:DNA binding"/>
    <property type="evidence" value="ECO:0007669"/>
    <property type="project" value="UniProtKB-KW"/>
</dbReference>
<dbReference type="RefSeq" id="WP_183307971.1">
    <property type="nucleotide sequence ID" value="NZ_JACIEP010000011.1"/>
</dbReference>
<dbReference type="SUPFAM" id="SSF46894">
    <property type="entry name" value="C-terminal effector domain of the bipartite response regulators"/>
    <property type="match status" value="1"/>
</dbReference>
<dbReference type="AlphaFoldDB" id="A0A840CWD2"/>
<accession>A0A840CWD2</accession>
<keyword evidence="4" id="KW-0238">DNA-binding</keyword>
<keyword evidence="5" id="KW-1185">Reference proteome</keyword>
<dbReference type="Gene3D" id="1.25.40.10">
    <property type="entry name" value="Tetratricopeptide repeat domain"/>
    <property type="match status" value="1"/>
</dbReference>
<keyword evidence="2" id="KW-0472">Membrane</keyword>
<dbReference type="InterPro" id="IPR016032">
    <property type="entry name" value="Sig_transdc_resp-reg_C-effctor"/>
</dbReference>
<keyword evidence="2" id="KW-1133">Transmembrane helix</keyword>
<dbReference type="PROSITE" id="PS51257">
    <property type="entry name" value="PROKAR_LIPOPROTEIN"/>
    <property type="match status" value="1"/>
</dbReference>
<evidence type="ECO:0000313" key="5">
    <source>
        <dbReference type="Proteomes" id="UP000555103"/>
    </source>
</evidence>
<dbReference type="SMART" id="SM00421">
    <property type="entry name" value="HTH_LUXR"/>
    <property type="match status" value="1"/>
</dbReference>
<proteinExistence type="predicted"/>
<dbReference type="SMART" id="SM00028">
    <property type="entry name" value="TPR"/>
    <property type="match status" value="4"/>
</dbReference>
<dbReference type="InterPro" id="IPR036388">
    <property type="entry name" value="WH-like_DNA-bd_sf"/>
</dbReference>
<evidence type="ECO:0000256" key="1">
    <source>
        <dbReference type="PROSITE-ProRule" id="PRU00339"/>
    </source>
</evidence>
<feature type="domain" description="HTH luxR-type" evidence="3">
    <location>
        <begin position="507"/>
        <end position="534"/>
    </location>
</feature>
<dbReference type="SUPFAM" id="SSF48452">
    <property type="entry name" value="TPR-like"/>
    <property type="match status" value="1"/>
</dbReference>
<protein>
    <submittedName>
        <fullName evidence="4">DNA-binding CsgD family transcriptional regulator/tetratricopeptide (TPR) repeat protein</fullName>
    </submittedName>
</protein>
<dbReference type="Proteomes" id="UP000555103">
    <property type="component" value="Unassembled WGS sequence"/>
</dbReference>
<feature type="repeat" description="TPR" evidence="1">
    <location>
        <begin position="225"/>
        <end position="258"/>
    </location>
</feature>
<dbReference type="EMBL" id="JACIEP010000011">
    <property type="protein sequence ID" value="MBB4037105.1"/>
    <property type="molecule type" value="Genomic_DNA"/>
</dbReference>
<dbReference type="InterPro" id="IPR000792">
    <property type="entry name" value="Tscrpt_reg_LuxR_C"/>
</dbReference>
<dbReference type="InterPro" id="IPR011990">
    <property type="entry name" value="TPR-like_helical_dom_sf"/>
</dbReference>
<dbReference type="PROSITE" id="PS00622">
    <property type="entry name" value="HTH_LUXR_1"/>
    <property type="match status" value="1"/>
</dbReference>
<dbReference type="GO" id="GO:0006355">
    <property type="term" value="P:regulation of DNA-templated transcription"/>
    <property type="evidence" value="ECO:0007669"/>
    <property type="project" value="InterPro"/>
</dbReference>
<evidence type="ECO:0000256" key="2">
    <source>
        <dbReference type="SAM" id="Phobius"/>
    </source>
</evidence>
<evidence type="ECO:0000313" key="4">
    <source>
        <dbReference type="EMBL" id="MBB4037105.1"/>
    </source>
</evidence>
<dbReference type="Gene3D" id="1.10.10.10">
    <property type="entry name" value="Winged helix-like DNA-binding domain superfamily/Winged helix DNA-binding domain"/>
    <property type="match status" value="1"/>
</dbReference>
<dbReference type="InterPro" id="IPR019734">
    <property type="entry name" value="TPR_rpt"/>
</dbReference>
<sequence>MKSRSLIFFIYITVVLITSSCDKQDYSVEEILNRSEMLIEHDPDSVYKLLTTEMHPENLNEDLYAEYVLLLVQAKDKTQKSLHNDTIIFKAKDYYIKNRNKNKAALALFYSGRVFSLNNQKQKARNAYVDAEGYLKDSDDYTLKGLIKYFIGDLYFDQLLKDEAIKQYKEASIYFNRSGKYGNELMTFEKLGITFLMKKEIDSCLYYYNKAISLSQSQNDSIEQARMSRSIGLVFSQLGNYEQARLYFRKSISYFKNPGNKANTYLDIAYSFNDSKNRDSTLYYANKSLELIGDNDYELRQAIYQLIIEMEKQDSDYGKTYHKNYNKTLFRILKETDNQAILDVQKKYDFELIQNENNRLLIHRQTAFLIILGLIAVILALNLYYSRKNIKNKIALADAEQKASQLTDMADSFGEKEDSFKKLLLQHFNILKKVALIETHLKEEEKKQGRKLLKKVNEIIYNEGSVDWDLILKTIDQLCNRFPTVLYKICPQLDDSEFKICCLTYADLNNAEIAIIMRLSVNTVQMKKSNVRKKLGIEGYGNLKVFLSEYVKC</sequence>